<dbReference type="GO" id="GO:0004343">
    <property type="term" value="F:glucosamine 6-phosphate N-acetyltransferase activity"/>
    <property type="evidence" value="ECO:0007669"/>
    <property type="project" value="UniProtKB-UniRule"/>
</dbReference>
<organism evidence="8">
    <name type="scientific">Trepomonas sp. PC1</name>
    <dbReference type="NCBI Taxonomy" id="1076344"/>
    <lineage>
        <taxon>Eukaryota</taxon>
        <taxon>Metamonada</taxon>
        <taxon>Diplomonadida</taxon>
        <taxon>Hexamitidae</taxon>
        <taxon>Hexamitinae</taxon>
        <taxon>Trepomonas</taxon>
    </lineage>
</organism>
<name>A0A146KFT7_9EUKA</name>
<evidence type="ECO:0000256" key="2">
    <source>
        <dbReference type="ARBA" id="ARBA00006048"/>
    </source>
</evidence>
<dbReference type="AlphaFoldDB" id="A0A146KFT7"/>
<gene>
    <name evidence="8" type="ORF">TPC1_12487</name>
</gene>
<dbReference type="EMBL" id="GDID01001852">
    <property type="protein sequence ID" value="JAP94754.1"/>
    <property type="molecule type" value="Transcribed_RNA"/>
</dbReference>
<evidence type="ECO:0000256" key="5">
    <source>
        <dbReference type="ARBA" id="ARBA00048964"/>
    </source>
</evidence>
<dbReference type="PROSITE" id="PS51186">
    <property type="entry name" value="GNAT"/>
    <property type="match status" value="1"/>
</dbReference>
<dbReference type="InterPro" id="IPR039143">
    <property type="entry name" value="GNPNAT1-like"/>
</dbReference>
<reference evidence="8" key="1">
    <citation type="submission" date="2015-07" db="EMBL/GenBank/DDBJ databases">
        <title>Adaptation to a free-living lifestyle via gene acquisitions in the diplomonad Trepomonas sp. PC1.</title>
        <authorList>
            <person name="Xu F."/>
            <person name="Jerlstrom-Hultqvist J."/>
            <person name="Kolisko M."/>
            <person name="Simpson A.G.B."/>
            <person name="Roger A.J."/>
            <person name="Svard S.G."/>
            <person name="Andersson J.O."/>
        </authorList>
    </citation>
    <scope>NUCLEOTIDE SEQUENCE</scope>
    <source>
        <strain evidence="8">PC1</strain>
    </source>
</reference>
<dbReference type="PANTHER" id="PTHR13355">
    <property type="entry name" value="GLUCOSAMINE 6-PHOSPHATE N-ACETYLTRANSFERASE"/>
    <property type="match status" value="1"/>
</dbReference>
<comment type="similarity">
    <text evidence="2 6">Belongs to the acetyltransferase family. GNA1 subfamily.</text>
</comment>
<sequence>MIHILEFSLIRTCFGIVQPIFTFSSNNQSIRIMYNFVASHILVKPIPHQNIEMKMENVNIQLRRVQLEDFKAVQSLLKQLTVCDDLNDEQIHQFYELSKCPTHLVHVLELNGEVIGCATLLIEQKLIRGFKKVGHIEDVVIDEKFRLNGFGKYMITQLIQKGREAGCYKVILDCDKGNVGFYDKCNMKQKGVEMAYYFE</sequence>
<dbReference type="SUPFAM" id="SSF55729">
    <property type="entry name" value="Acyl-CoA N-acyltransferases (Nat)"/>
    <property type="match status" value="1"/>
</dbReference>
<dbReference type="FunFam" id="3.40.630.30:FF:000105">
    <property type="entry name" value="Glucosamine 6-phosphate N-acetyltransferase"/>
    <property type="match status" value="1"/>
</dbReference>
<evidence type="ECO:0000256" key="4">
    <source>
        <dbReference type="ARBA" id="ARBA00023315"/>
    </source>
</evidence>
<dbReference type="PANTHER" id="PTHR13355:SF11">
    <property type="entry name" value="GLUCOSAMINE 6-PHOSPHATE N-ACETYLTRANSFERASE"/>
    <property type="match status" value="1"/>
</dbReference>
<evidence type="ECO:0000259" key="7">
    <source>
        <dbReference type="PROSITE" id="PS51186"/>
    </source>
</evidence>
<evidence type="ECO:0000313" key="8">
    <source>
        <dbReference type="EMBL" id="JAP94754.1"/>
    </source>
</evidence>
<dbReference type="InterPro" id="IPR016181">
    <property type="entry name" value="Acyl_CoA_acyltransferase"/>
</dbReference>
<comment type="catalytic activity">
    <reaction evidence="5 6">
        <text>D-glucosamine 6-phosphate + acetyl-CoA = N-acetyl-D-glucosamine 6-phosphate + CoA + H(+)</text>
        <dbReference type="Rhea" id="RHEA:10292"/>
        <dbReference type="ChEBI" id="CHEBI:15378"/>
        <dbReference type="ChEBI" id="CHEBI:57287"/>
        <dbReference type="ChEBI" id="CHEBI:57288"/>
        <dbReference type="ChEBI" id="CHEBI:57513"/>
        <dbReference type="ChEBI" id="CHEBI:58725"/>
        <dbReference type="EC" id="2.3.1.4"/>
    </reaction>
</comment>
<feature type="domain" description="N-acetyltransferase" evidence="7">
    <location>
        <begin position="60"/>
        <end position="199"/>
    </location>
</feature>
<protein>
    <recommendedName>
        <fullName evidence="6">Glucosamine 6-phosphate N-acetyltransferase</fullName>
        <ecNumber evidence="6">2.3.1.4</ecNumber>
    </recommendedName>
</protein>
<keyword evidence="3 6" id="KW-0808">Transferase</keyword>
<evidence type="ECO:0000256" key="3">
    <source>
        <dbReference type="ARBA" id="ARBA00022679"/>
    </source>
</evidence>
<dbReference type="InterPro" id="IPR000182">
    <property type="entry name" value="GNAT_dom"/>
</dbReference>
<dbReference type="Gene3D" id="3.40.630.30">
    <property type="match status" value="1"/>
</dbReference>
<dbReference type="CDD" id="cd04301">
    <property type="entry name" value="NAT_SF"/>
    <property type="match status" value="1"/>
</dbReference>
<keyword evidence="4 6" id="KW-0012">Acyltransferase</keyword>
<proteinExistence type="inferred from homology"/>
<evidence type="ECO:0000256" key="6">
    <source>
        <dbReference type="RuleBase" id="RU365086"/>
    </source>
</evidence>
<dbReference type="EC" id="2.3.1.4" evidence="6"/>
<evidence type="ECO:0000256" key="1">
    <source>
        <dbReference type="ARBA" id="ARBA00004832"/>
    </source>
</evidence>
<dbReference type="Pfam" id="PF00583">
    <property type="entry name" value="Acetyltransf_1"/>
    <property type="match status" value="1"/>
</dbReference>
<accession>A0A146KFT7</accession>
<dbReference type="UniPathway" id="UPA00113">
    <property type="reaction ID" value="UER00529"/>
</dbReference>
<comment type="pathway">
    <text evidence="1 6">Nucleotide-sugar biosynthesis; UDP-N-acetyl-alpha-D-glucosamine biosynthesis; N-acetyl-alpha-D-glucosamine 1-phosphate from alpha-D-glucosamine 6-phosphate (route I): step 1/2.</text>
</comment>
<dbReference type="GO" id="GO:0006048">
    <property type="term" value="P:UDP-N-acetylglucosamine biosynthetic process"/>
    <property type="evidence" value="ECO:0007669"/>
    <property type="project" value="UniProtKB-UniRule"/>
</dbReference>